<accession>A0A9W9HV95</accession>
<dbReference type="GeneID" id="81427882"/>
<name>A0A9W9HV95_9EURO</name>
<comment type="caution">
    <text evidence="2">The sequence shown here is derived from an EMBL/GenBank/DDBJ whole genome shotgun (WGS) entry which is preliminary data.</text>
</comment>
<dbReference type="AlphaFoldDB" id="A0A9W9HV95"/>
<evidence type="ECO:0000313" key="3">
    <source>
        <dbReference type="Proteomes" id="UP001149163"/>
    </source>
</evidence>
<reference evidence="2" key="2">
    <citation type="journal article" date="2023" name="IMA Fungus">
        <title>Comparative genomic study of the Penicillium genus elucidates a diverse pangenome and 15 lateral gene transfer events.</title>
        <authorList>
            <person name="Petersen C."/>
            <person name="Sorensen T."/>
            <person name="Nielsen M.R."/>
            <person name="Sondergaard T.E."/>
            <person name="Sorensen J.L."/>
            <person name="Fitzpatrick D.A."/>
            <person name="Frisvad J.C."/>
            <person name="Nielsen K.L."/>
        </authorList>
    </citation>
    <scope>NUCLEOTIDE SEQUENCE</scope>
    <source>
        <strain evidence="2">IBT 26290</strain>
    </source>
</reference>
<dbReference type="OrthoDB" id="4362859at2759"/>
<gene>
    <name evidence="2" type="ORF">N7482_006581</name>
</gene>
<keyword evidence="1" id="KW-0175">Coiled coil</keyword>
<reference evidence="2" key="1">
    <citation type="submission" date="2022-11" db="EMBL/GenBank/DDBJ databases">
        <authorList>
            <person name="Petersen C."/>
        </authorList>
    </citation>
    <scope>NUCLEOTIDE SEQUENCE</scope>
    <source>
        <strain evidence="2">IBT 26290</strain>
    </source>
</reference>
<evidence type="ECO:0000313" key="2">
    <source>
        <dbReference type="EMBL" id="KAJ5159577.1"/>
    </source>
</evidence>
<dbReference type="EMBL" id="JAPQKN010000004">
    <property type="protein sequence ID" value="KAJ5159577.1"/>
    <property type="molecule type" value="Genomic_DNA"/>
</dbReference>
<dbReference type="Proteomes" id="UP001149163">
    <property type="component" value="Unassembled WGS sequence"/>
</dbReference>
<evidence type="ECO:0000256" key="1">
    <source>
        <dbReference type="SAM" id="Coils"/>
    </source>
</evidence>
<organism evidence="2 3">
    <name type="scientific">Penicillium canariense</name>
    <dbReference type="NCBI Taxonomy" id="189055"/>
    <lineage>
        <taxon>Eukaryota</taxon>
        <taxon>Fungi</taxon>
        <taxon>Dikarya</taxon>
        <taxon>Ascomycota</taxon>
        <taxon>Pezizomycotina</taxon>
        <taxon>Eurotiomycetes</taxon>
        <taxon>Eurotiomycetidae</taxon>
        <taxon>Eurotiales</taxon>
        <taxon>Aspergillaceae</taxon>
        <taxon>Penicillium</taxon>
    </lineage>
</organism>
<protein>
    <submittedName>
        <fullName evidence="2">Uncharacterized protein</fullName>
    </submittedName>
</protein>
<proteinExistence type="predicted"/>
<feature type="coiled-coil region" evidence="1">
    <location>
        <begin position="240"/>
        <end position="281"/>
    </location>
</feature>
<dbReference type="RefSeq" id="XP_056541135.1">
    <property type="nucleotide sequence ID" value="XM_056688706.1"/>
</dbReference>
<keyword evidence="3" id="KW-1185">Reference proteome</keyword>
<sequence length="314" mass="36213">MTRHHLSYCDCERCHPSNEVLEFLVDEHIQEPLDAETLYSRRKKQELRVIIELCVWLRADSQPTLQFGRSAPTDEALTVVRNILNRFENHGDFFTHPEIQIIFYWRDCKAKAGDPICPVLSLMIAGILTPYAVDEELRTRATKALRGKRRDIDQKRTSELHQVVRLLVANDAAKRMSAALVQGTLFIYEPSNHATAQLPSSGPPTSVPLSIENSDGNPCHYEPNVIETHGPPAQNNAMEIRSVEVRMRQLEHDNRLLRDKMGRLRDEQARLQEKQHLLEQELIYLREDSRCAKQCLRDTLEILRKPWPGNGAQW</sequence>